<protein>
    <submittedName>
        <fullName evidence="1">Uncharacterized protein</fullName>
    </submittedName>
</protein>
<evidence type="ECO:0000313" key="1">
    <source>
        <dbReference type="EMBL" id="EKC33046.1"/>
    </source>
</evidence>
<accession>K1RG54</accession>
<organism evidence="1">
    <name type="scientific">Magallana gigas</name>
    <name type="common">Pacific oyster</name>
    <name type="synonym">Crassostrea gigas</name>
    <dbReference type="NCBI Taxonomy" id="29159"/>
    <lineage>
        <taxon>Eukaryota</taxon>
        <taxon>Metazoa</taxon>
        <taxon>Spiralia</taxon>
        <taxon>Lophotrochozoa</taxon>
        <taxon>Mollusca</taxon>
        <taxon>Bivalvia</taxon>
        <taxon>Autobranchia</taxon>
        <taxon>Pteriomorphia</taxon>
        <taxon>Ostreida</taxon>
        <taxon>Ostreoidea</taxon>
        <taxon>Ostreidae</taxon>
        <taxon>Magallana</taxon>
    </lineage>
</organism>
<reference evidence="1" key="1">
    <citation type="journal article" date="2012" name="Nature">
        <title>The oyster genome reveals stress adaptation and complexity of shell formation.</title>
        <authorList>
            <person name="Zhang G."/>
            <person name="Fang X."/>
            <person name="Guo X."/>
            <person name="Li L."/>
            <person name="Luo R."/>
            <person name="Xu F."/>
            <person name="Yang P."/>
            <person name="Zhang L."/>
            <person name="Wang X."/>
            <person name="Qi H."/>
            <person name="Xiong Z."/>
            <person name="Que H."/>
            <person name="Xie Y."/>
            <person name="Holland P.W."/>
            <person name="Paps J."/>
            <person name="Zhu Y."/>
            <person name="Wu F."/>
            <person name="Chen Y."/>
            <person name="Wang J."/>
            <person name="Peng C."/>
            <person name="Meng J."/>
            <person name="Yang L."/>
            <person name="Liu J."/>
            <person name="Wen B."/>
            <person name="Zhang N."/>
            <person name="Huang Z."/>
            <person name="Zhu Q."/>
            <person name="Feng Y."/>
            <person name="Mount A."/>
            <person name="Hedgecock D."/>
            <person name="Xu Z."/>
            <person name="Liu Y."/>
            <person name="Domazet-Loso T."/>
            <person name="Du Y."/>
            <person name="Sun X."/>
            <person name="Zhang S."/>
            <person name="Liu B."/>
            <person name="Cheng P."/>
            <person name="Jiang X."/>
            <person name="Li J."/>
            <person name="Fan D."/>
            <person name="Wang W."/>
            <person name="Fu W."/>
            <person name="Wang T."/>
            <person name="Wang B."/>
            <person name="Zhang J."/>
            <person name="Peng Z."/>
            <person name="Li Y."/>
            <person name="Li N."/>
            <person name="Wang J."/>
            <person name="Chen M."/>
            <person name="He Y."/>
            <person name="Tan F."/>
            <person name="Song X."/>
            <person name="Zheng Q."/>
            <person name="Huang R."/>
            <person name="Yang H."/>
            <person name="Du X."/>
            <person name="Chen L."/>
            <person name="Yang M."/>
            <person name="Gaffney P.M."/>
            <person name="Wang S."/>
            <person name="Luo L."/>
            <person name="She Z."/>
            <person name="Ming Y."/>
            <person name="Huang W."/>
            <person name="Zhang S."/>
            <person name="Huang B."/>
            <person name="Zhang Y."/>
            <person name="Qu T."/>
            <person name="Ni P."/>
            <person name="Miao G."/>
            <person name="Wang J."/>
            <person name="Wang Q."/>
            <person name="Steinberg C.E."/>
            <person name="Wang H."/>
            <person name="Li N."/>
            <person name="Qian L."/>
            <person name="Zhang G."/>
            <person name="Li Y."/>
            <person name="Yang H."/>
            <person name="Liu X."/>
            <person name="Wang J."/>
            <person name="Yin Y."/>
            <person name="Wang J."/>
        </authorList>
    </citation>
    <scope>NUCLEOTIDE SEQUENCE [LARGE SCALE GENOMIC DNA]</scope>
    <source>
        <strain evidence="1">05x7-T-G4-1.051#20</strain>
    </source>
</reference>
<dbReference type="HOGENOM" id="CLU_1023971_0_0_1"/>
<proteinExistence type="predicted"/>
<gene>
    <name evidence="1" type="ORF">CGI_10012456</name>
</gene>
<dbReference type="EMBL" id="JH817406">
    <property type="protein sequence ID" value="EKC33046.1"/>
    <property type="molecule type" value="Genomic_DNA"/>
</dbReference>
<name>K1RG54_MAGGI</name>
<sequence length="272" mass="30602">MAWYPPSQIAVSDCIYSFHGDRANTIGGSPSNSSTQGSLTTSASVEISSHPSSIMHTTHKDIIQDILKDTHTQIMGGVIGAMLVLTVFVCIKTRVVQKKRKRSNDHREHVSINLPPDVERVEEMECNENENDDTNDHENYALVKPTEKCYVDLQVGEYDCLRSQRKHIQSSSEAKSEPCYDQFLKPSSLYDMTGESDKDNVFHPDYEYEIVKNINKKKSDSKNLKGVNFEIAPNVKRNTGYENTKAKNSPKASNDISLTNTKNRVRAKSTLL</sequence>
<dbReference type="InParanoid" id="K1RG54"/>
<dbReference type="AlphaFoldDB" id="K1RG54"/>